<evidence type="ECO:0000256" key="1">
    <source>
        <dbReference type="SAM" id="SignalP"/>
    </source>
</evidence>
<evidence type="ECO:0008006" key="4">
    <source>
        <dbReference type="Google" id="ProtNLM"/>
    </source>
</evidence>
<accession>A0A844B582</accession>
<dbReference type="AlphaFoldDB" id="A0A844B582"/>
<sequence>MLIRKRLLWFVLFALLAAQTLGLAHRVAHGVVQDGFIGDAAAASLSRATAQPHGGNWSDALRAGHGDDVTCHVFDQVSQGGCALALPALLPAVVYPEALIARATGEALARWAAQFEARGPPSLR</sequence>
<feature type="signal peptide" evidence="1">
    <location>
        <begin position="1"/>
        <end position="24"/>
    </location>
</feature>
<gene>
    <name evidence="2" type="ORF">GHT07_04210</name>
</gene>
<keyword evidence="1" id="KW-0732">Signal</keyword>
<dbReference type="Proteomes" id="UP000487350">
    <property type="component" value="Unassembled WGS sequence"/>
</dbReference>
<comment type="caution">
    <text evidence="2">The sequence shown here is derived from an EMBL/GenBank/DDBJ whole genome shotgun (WGS) entry which is preliminary data.</text>
</comment>
<dbReference type="EMBL" id="WJBU01000003">
    <property type="protein sequence ID" value="MRD46466.1"/>
    <property type="molecule type" value="Genomic_DNA"/>
</dbReference>
<organism evidence="2 3">
    <name type="scientific">Caenimonas koreensis DSM 17982</name>
    <dbReference type="NCBI Taxonomy" id="1121255"/>
    <lineage>
        <taxon>Bacteria</taxon>
        <taxon>Pseudomonadati</taxon>
        <taxon>Pseudomonadota</taxon>
        <taxon>Betaproteobacteria</taxon>
        <taxon>Burkholderiales</taxon>
        <taxon>Comamonadaceae</taxon>
        <taxon>Caenimonas</taxon>
    </lineage>
</organism>
<protein>
    <recommendedName>
        <fullName evidence="4">DUF2946 domain-containing protein</fullName>
    </recommendedName>
</protein>
<feature type="chain" id="PRO_5033017364" description="DUF2946 domain-containing protein" evidence="1">
    <location>
        <begin position="25"/>
        <end position="124"/>
    </location>
</feature>
<dbReference type="RefSeq" id="WP_153583807.1">
    <property type="nucleotide sequence ID" value="NZ_WJBU01000003.1"/>
</dbReference>
<name>A0A844B582_9BURK</name>
<dbReference type="OrthoDB" id="9153250at2"/>
<evidence type="ECO:0000313" key="3">
    <source>
        <dbReference type="Proteomes" id="UP000487350"/>
    </source>
</evidence>
<keyword evidence="3" id="KW-1185">Reference proteome</keyword>
<proteinExistence type="predicted"/>
<reference evidence="2 3" key="1">
    <citation type="submission" date="2019-11" db="EMBL/GenBank/DDBJ databases">
        <title>Caenimonas koreensis gen. nov., sp. nov., isolated from activated sludge.</title>
        <authorList>
            <person name="Seung H.R."/>
        </authorList>
    </citation>
    <scope>NUCLEOTIDE SEQUENCE [LARGE SCALE GENOMIC DNA]</scope>
    <source>
        <strain evidence="2 3">EMB320</strain>
    </source>
</reference>
<evidence type="ECO:0000313" key="2">
    <source>
        <dbReference type="EMBL" id="MRD46466.1"/>
    </source>
</evidence>